<evidence type="ECO:0000259" key="1">
    <source>
        <dbReference type="Pfam" id="PF00534"/>
    </source>
</evidence>
<evidence type="ECO:0000313" key="3">
    <source>
        <dbReference type="Proteomes" id="UP001082899"/>
    </source>
</evidence>
<dbReference type="InterPro" id="IPR001296">
    <property type="entry name" value="Glyco_trans_1"/>
</dbReference>
<evidence type="ECO:0000313" key="2">
    <source>
        <dbReference type="EMBL" id="MCY0389791.1"/>
    </source>
</evidence>
<sequence>MNQEKTIALLLSTPCFEDFFVSGLGLTLESYLDHYRNDFSWYYCDMFLKYGWNPIIYIPSKTHSGIHRVDNGVQVRMLPLESWFQKVERVPIWRTKYGRYASQMLNTLSFKKQIIQAISQDNVDILYVQEYWYGRYDLLAKWFGKKGRPLIVGADHGGSKDDWLLWKKRKSFSKSDLLTSQTKLEVEEVRALGGRAVLLPNPVDVKFFSPAENSETGSKKNKTVITVGRFNNSQKRTTDLIEAFRYMDESWHLDIYGVGPDKVLLEETIRKFGLESKVTMKGFVSDRTQMRDSYRACTVFCLPSAHEGLPMVALEAMSCGCAVVVTDIRALENLVTNGVDGIKVRVGHPEELAQGIRKAHEEAPRLGAAARATIIEKHSADSFMENFVAALGL</sequence>
<keyword evidence="3" id="KW-1185">Reference proteome</keyword>
<reference evidence="2" key="1">
    <citation type="submission" date="2022-11" db="EMBL/GenBank/DDBJ databases">
        <title>Robbsia betulipollinis sp. nov., isolated from pollen of birch (Betula pendula).</title>
        <authorList>
            <person name="Shi H."/>
            <person name="Ambika Manirajan B."/>
            <person name="Ratering S."/>
            <person name="Geissler-Plaum R."/>
            <person name="Schnell S."/>
        </authorList>
    </citation>
    <scope>NUCLEOTIDE SEQUENCE</scope>
    <source>
        <strain evidence="2">Bb-Pol-6</strain>
    </source>
</reference>
<protein>
    <submittedName>
        <fullName evidence="2">Glycosyltransferase family 4 protein</fullName>
    </submittedName>
</protein>
<accession>A0ABT3ZT98</accession>
<comment type="caution">
    <text evidence="2">The sequence shown here is derived from an EMBL/GenBank/DDBJ whole genome shotgun (WGS) entry which is preliminary data.</text>
</comment>
<name>A0ABT3ZT98_9BURK</name>
<organism evidence="2 3">
    <name type="scientific">Robbsia betulipollinis</name>
    <dbReference type="NCBI Taxonomy" id="2981849"/>
    <lineage>
        <taxon>Bacteria</taxon>
        <taxon>Pseudomonadati</taxon>
        <taxon>Pseudomonadota</taxon>
        <taxon>Betaproteobacteria</taxon>
        <taxon>Burkholderiales</taxon>
        <taxon>Burkholderiaceae</taxon>
        <taxon>Robbsia</taxon>
    </lineage>
</organism>
<dbReference type="SUPFAM" id="SSF53756">
    <property type="entry name" value="UDP-Glycosyltransferase/glycogen phosphorylase"/>
    <property type="match status" value="1"/>
</dbReference>
<feature type="domain" description="Glycosyl transferase family 1" evidence="1">
    <location>
        <begin position="218"/>
        <end position="363"/>
    </location>
</feature>
<proteinExistence type="predicted"/>
<gene>
    <name evidence="2" type="ORF">OVY01_21860</name>
</gene>
<dbReference type="Proteomes" id="UP001082899">
    <property type="component" value="Unassembled WGS sequence"/>
</dbReference>
<dbReference type="RefSeq" id="WP_267849722.1">
    <property type="nucleotide sequence ID" value="NZ_JAPMXC010000012.1"/>
</dbReference>
<dbReference type="Pfam" id="PF00534">
    <property type="entry name" value="Glycos_transf_1"/>
    <property type="match status" value="1"/>
</dbReference>
<dbReference type="Gene3D" id="3.40.50.2000">
    <property type="entry name" value="Glycogen Phosphorylase B"/>
    <property type="match status" value="2"/>
</dbReference>
<dbReference type="PANTHER" id="PTHR12526">
    <property type="entry name" value="GLYCOSYLTRANSFERASE"/>
    <property type="match status" value="1"/>
</dbReference>
<dbReference type="EMBL" id="JAPMXC010000012">
    <property type="protein sequence ID" value="MCY0389791.1"/>
    <property type="molecule type" value="Genomic_DNA"/>
</dbReference>
<dbReference type="CDD" id="cd03801">
    <property type="entry name" value="GT4_PimA-like"/>
    <property type="match status" value="1"/>
</dbReference>